<dbReference type="Gene3D" id="1.25.40.10">
    <property type="entry name" value="Tetratricopeptide repeat domain"/>
    <property type="match status" value="3"/>
</dbReference>
<dbReference type="SUPFAM" id="SSF48439">
    <property type="entry name" value="Protein prenylyltransferase"/>
    <property type="match status" value="1"/>
</dbReference>
<comment type="caution">
    <text evidence="6">The sequence shown here is derived from an EMBL/GenBank/DDBJ whole genome shotgun (WGS) entry which is preliminary data.</text>
</comment>
<dbReference type="InterPro" id="IPR009677">
    <property type="entry name" value="DUF1266"/>
</dbReference>
<protein>
    <submittedName>
        <fullName evidence="6">DUF1266 domain-containing protein</fullName>
    </submittedName>
</protein>
<feature type="repeat" description="TPR" evidence="3">
    <location>
        <begin position="258"/>
        <end position="291"/>
    </location>
</feature>
<dbReference type="PANTHER" id="PTHR44858">
    <property type="entry name" value="TETRATRICOPEPTIDE REPEAT PROTEIN 6"/>
    <property type="match status" value="1"/>
</dbReference>
<name>A0A8J7PPC3_9BACT</name>
<reference evidence="6" key="1">
    <citation type="submission" date="2021-02" db="EMBL/GenBank/DDBJ databases">
        <title>Genome-Resolved Metagenomics of a Microbial Community Performing Photosynthetic Biological Nutrient Removal.</title>
        <authorList>
            <person name="Mcdaniel E.A."/>
        </authorList>
    </citation>
    <scope>NUCLEOTIDE SEQUENCE</scope>
    <source>
        <strain evidence="6">UWPOB_OBS1</strain>
    </source>
</reference>
<dbReference type="EMBL" id="JAFLCK010000046">
    <property type="protein sequence ID" value="MBN8662640.1"/>
    <property type="molecule type" value="Genomic_DNA"/>
</dbReference>
<evidence type="ECO:0000256" key="3">
    <source>
        <dbReference type="PROSITE-ProRule" id="PRU00339"/>
    </source>
</evidence>
<evidence type="ECO:0000313" key="7">
    <source>
        <dbReference type="Proteomes" id="UP000664277"/>
    </source>
</evidence>
<sequence>MTRERGFLFRFAFLCSSALLSASSLHGCGANSILGSEDPAAVTMPPPSLTPEIYRPQVNEAIGASVSGDADKARRIYNDIIARDPNSAEAEFCRAEMCLLERRNKEAIDFFSKALSKNPQLEVAYHDRGNAYSNLGLYDKAITDYSVAMLLGPGPVHWLCRARAYVNKEEWEKAIKDANVAISKDPAMASVYVERAEALAALHRESEALADYSKAISLADNKAVYYCYRGRHFLDVYQPDKAALDFAEAIKQNDGKDGHYYYWLGRARLDMEDFDRAAEALSRSIELAKQKQDFNSAKSSEKWLKIVQERKYDFEHAPKEKKYQWAIACSAILFSQNRRGLYSLRGGIPSLEHSEDEKSRLVSWWGIHSRQDLLDTLKSQETGGHNRSWFRIREKLANKQGNQLVLSETLRDLDAEQARNRIELVEIYGKRFGDRGLMAWDLCRCICLIRWGYDVGFLTEDECYTLMMPYARKLQANYTSWQQLGEEYLVGRNFWSKSEYENGRKRTDEALARLLHLPTSPWVKLPWKTNLE</sequence>
<evidence type="ECO:0000256" key="1">
    <source>
        <dbReference type="ARBA" id="ARBA00022737"/>
    </source>
</evidence>
<keyword evidence="4" id="KW-0732">Signal</keyword>
<gene>
    <name evidence="6" type="ORF">J0M35_19890</name>
</gene>
<keyword evidence="2 3" id="KW-0802">TPR repeat</keyword>
<feature type="domain" description="DUF1266" evidence="5">
    <location>
        <begin position="361"/>
        <end position="527"/>
    </location>
</feature>
<feature type="repeat" description="TPR" evidence="3">
    <location>
        <begin position="122"/>
        <end position="155"/>
    </location>
</feature>
<feature type="chain" id="PRO_5035227001" evidence="4">
    <location>
        <begin position="28"/>
        <end position="532"/>
    </location>
</feature>
<evidence type="ECO:0000256" key="4">
    <source>
        <dbReference type="SAM" id="SignalP"/>
    </source>
</evidence>
<dbReference type="Pfam" id="PF06889">
    <property type="entry name" value="DUF1266"/>
    <property type="match status" value="1"/>
</dbReference>
<proteinExistence type="predicted"/>
<accession>A0A8J7PPC3</accession>
<feature type="signal peptide" evidence="4">
    <location>
        <begin position="1"/>
        <end position="27"/>
    </location>
</feature>
<evidence type="ECO:0000256" key="2">
    <source>
        <dbReference type="ARBA" id="ARBA00022803"/>
    </source>
</evidence>
<dbReference type="Proteomes" id="UP000664277">
    <property type="component" value="Unassembled WGS sequence"/>
</dbReference>
<dbReference type="InterPro" id="IPR011990">
    <property type="entry name" value="TPR-like_helical_dom_sf"/>
</dbReference>
<dbReference type="AlphaFoldDB" id="A0A8J7PPC3"/>
<dbReference type="InterPro" id="IPR019734">
    <property type="entry name" value="TPR_rpt"/>
</dbReference>
<evidence type="ECO:0000313" key="6">
    <source>
        <dbReference type="EMBL" id="MBN8662640.1"/>
    </source>
</evidence>
<dbReference type="PANTHER" id="PTHR44858:SF1">
    <property type="entry name" value="UDP-N-ACETYLGLUCOSAMINE--PEPTIDE N-ACETYLGLUCOSAMINYLTRANSFERASE SPINDLY-RELATED"/>
    <property type="match status" value="1"/>
</dbReference>
<keyword evidence="1" id="KW-0677">Repeat</keyword>
<dbReference type="InterPro" id="IPR050498">
    <property type="entry name" value="Ycf3"/>
</dbReference>
<dbReference type="SMART" id="SM00028">
    <property type="entry name" value="TPR"/>
    <property type="match status" value="7"/>
</dbReference>
<dbReference type="Pfam" id="PF13181">
    <property type="entry name" value="TPR_8"/>
    <property type="match status" value="1"/>
</dbReference>
<evidence type="ECO:0000259" key="5">
    <source>
        <dbReference type="Pfam" id="PF06889"/>
    </source>
</evidence>
<organism evidence="6 7">
    <name type="scientific">Candidatus Obscuribacter phosphatis</name>
    <dbReference type="NCBI Taxonomy" id="1906157"/>
    <lineage>
        <taxon>Bacteria</taxon>
        <taxon>Bacillati</taxon>
        <taxon>Candidatus Melainabacteria</taxon>
        <taxon>Candidatus Obscuribacterales</taxon>
        <taxon>Candidatus Obscuribacteraceae</taxon>
        <taxon>Candidatus Obscuribacter</taxon>
    </lineage>
</organism>
<dbReference type="PROSITE" id="PS50005">
    <property type="entry name" value="TPR"/>
    <property type="match status" value="2"/>
</dbReference>
<dbReference type="Pfam" id="PF13432">
    <property type="entry name" value="TPR_16"/>
    <property type="match status" value="2"/>
</dbReference>